<feature type="domain" description="NR LBD" evidence="11">
    <location>
        <begin position="172"/>
        <end position="374"/>
    </location>
</feature>
<dbReference type="PROSITE" id="PS51030">
    <property type="entry name" value="NUCLEAR_REC_DBD_2"/>
    <property type="match status" value="1"/>
</dbReference>
<evidence type="ECO:0000256" key="2">
    <source>
        <dbReference type="ARBA" id="ARBA00022723"/>
    </source>
</evidence>
<feature type="domain" description="Nuclear receptor" evidence="10">
    <location>
        <begin position="32"/>
        <end position="107"/>
    </location>
</feature>
<reference evidence="12" key="1">
    <citation type="submission" date="2021-02" db="EMBL/GenBank/DDBJ databases">
        <authorList>
            <person name="Nowell W R."/>
        </authorList>
    </citation>
    <scope>NUCLEOTIDE SEQUENCE</scope>
    <source>
        <strain evidence="12">Ploen Becks lab</strain>
    </source>
</reference>
<keyword evidence="2" id="KW-0479">Metal-binding</keyword>
<keyword evidence="4" id="KW-0862">Zinc</keyword>
<dbReference type="PROSITE" id="PS51843">
    <property type="entry name" value="NR_LBD"/>
    <property type="match status" value="1"/>
</dbReference>
<dbReference type="SUPFAM" id="SSF57716">
    <property type="entry name" value="Glucocorticoid receptor-like (DNA-binding domain)"/>
    <property type="match status" value="1"/>
</dbReference>
<evidence type="ECO:0000256" key="9">
    <source>
        <dbReference type="ARBA" id="ARBA00023242"/>
    </source>
</evidence>
<evidence type="ECO:0000313" key="12">
    <source>
        <dbReference type="EMBL" id="CAF1085864.1"/>
    </source>
</evidence>
<protein>
    <recommendedName>
        <fullName evidence="14">Nuclear receptor</fullName>
    </recommendedName>
</protein>
<dbReference type="GO" id="GO:0008270">
    <property type="term" value="F:zinc ion binding"/>
    <property type="evidence" value="ECO:0007669"/>
    <property type="project" value="UniProtKB-KW"/>
</dbReference>
<keyword evidence="3" id="KW-0863">Zinc-finger</keyword>
<gene>
    <name evidence="12" type="ORF">OXX778_LOCUS20423</name>
</gene>
<dbReference type="Gene3D" id="3.30.50.10">
    <property type="entry name" value="Erythroid Transcription Factor GATA-1, subunit A"/>
    <property type="match status" value="1"/>
</dbReference>
<evidence type="ECO:0000256" key="8">
    <source>
        <dbReference type="ARBA" id="ARBA00023170"/>
    </source>
</evidence>
<dbReference type="InterPro" id="IPR035500">
    <property type="entry name" value="NHR-like_dom_sf"/>
</dbReference>
<keyword evidence="5" id="KW-0805">Transcription regulation</keyword>
<evidence type="ECO:0000256" key="7">
    <source>
        <dbReference type="ARBA" id="ARBA00023163"/>
    </source>
</evidence>
<evidence type="ECO:0000256" key="3">
    <source>
        <dbReference type="ARBA" id="ARBA00022771"/>
    </source>
</evidence>
<evidence type="ECO:0000259" key="11">
    <source>
        <dbReference type="PROSITE" id="PS51843"/>
    </source>
</evidence>
<evidence type="ECO:0000313" key="13">
    <source>
        <dbReference type="Proteomes" id="UP000663879"/>
    </source>
</evidence>
<name>A0A814N5L6_9BILA</name>
<dbReference type="InterPro" id="IPR000536">
    <property type="entry name" value="Nucl_hrmn_rcpt_lig-bd"/>
</dbReference>
<dbReference type="EMBL" id="CAJNOC010006786">
    <property type="protein sequence ID" value="CAF1085864.1"/>
    <property type="molecule type" value="Genomic_DNA"/>
</dbReference>
<keyword evidence="8" id="KW-0675">Receptor</keyword>
<comment type="subcellular location">
    <subcellularLocation>
        <location evidence="1">Nucleus</location>
    </subcellularLocation>
</comment>
<dbReference type="Pfam" id="PF00105">
    <property type="entry name" value="zf-C4"/>
    <property type="match status" value="1"/>
</dbReference>
<evidence type="ECO:0000256" key="5">
    <source>
        <dbReference type="ARBA" id="ARBA00023015"/>
    </source>
</evidence>
<dbReference type="GO" id="GO:0000978">
    <property type="term" value="F:RNA polymerase II cis-regulatory region sequence-specific DNA binding"/>
    <property type="evidence" value="ECO:0007669"/>
    <property type="project" value="TreeGrafter"/>
</dbReference>
<keyword evidence="9" id="KW-0539">Nucleus</keyword>
<evidence type="ECO:0008006" key="14">
    <source>
        <dbReference type="Google" id="ProtNLM"/>
    </source>
</evidence>
<organism evidence="12 13">
    <name type="scientific">Brachionus calyciflorus</name>
    <dbReference type="NCBI Taxonomy" id="104777"/>
    <lineage>
        <taxon>Eukaryota</taxon>
        <taxon>Metazoa</taxon>
        <taxon>Spiralia</taxon>
        <taxon>Gnathifera</taxon>
        <taxon>Rotifera</taxon>
        <taxon>Eurotatoria</taxon>
        <taxon>Monogononta</taxon>
        <taxon>Pseudotrocha</taxon>
        <taxon>Ploima</taxon>
        <taxon>Brachionidae</taxon>
        <taxon>Brachionus</taxon>
    </lineage>
</organism>
<dbReference type="AlphaFoldDB" id="A0A814N5L6"/>
<dbReference type="Proteomes" id="UP000663879">
    <property type="component" value="Unassembled WGS sequence"/>
</dbReference>
<dbReference type="SMART" id="SM00399">
    <property type="entry name" value="ZnF_C4"/>
    <property type="match status" value="1"/>
</dbReference>
<dbReference type="SUPFAM" id="SSF48508">
    <property type="entry name" value="Nuclear receptor ligand-binding domain"/>
    <property type="match status" value="1"/>
</dbReference>
<evidence type="ECO:0000256" key="1">
    <source>
        <dbReference type="ARBA" id="ARBA00004123"/>
    </source>
</evidence>
<keyword evidence="6" id="KW-0238">DNA-binding</keyword>
<dbReference type="PANTHER" id="PTHR45805">
    <property type="entry name" value="NUCLEAR HORMONE RECEPTOR HR3-RELATED"/>
    <property type="match status" value="1"/>
</dbReference>
<dbReference type="GO" id="GO:0005634">
    <property type="term" value="C:nucleus"/>
    <property type="evidence" value="ECO:0007669"/>
    <property type="project" value="UniProtKB-SubCell"/>
</dbReference>
<keyword evidence="7" id="KW-0804">Transcription</keyword>
<evidence type="ECO:0000256" key="4">
    <source>
        <dbReference type="ARBA" id="ARBA00022833"/>
    </source>
</evidence>
<dbReference type="GO" id="GO:0004879">
    <property type="term" value="F:nuclear receptor activity"/>
    <property type="evidence" value="ECO:0007669"/>
    <property type="project" value="TreeGrafter"/>
</dbReference>
<proteinExistence type="predicted"/>
<sequence length="374" mass="44619">MIKKLHEKELEKIVAYEFYLNNNRKQFLKYNFGKCKICEGKSSGLHYGISTCEGCKGFFRKSIRNNANYKCESNKNCNIISKREKKCKYCRWIKCIEAGMCLEKVRIGRIPDLMKKKLENNHPDIKFIRFIKETFVETILSERFLVKQNNIIVLSLLRDKSYQIYKHYNKDYEIQETKVLKILELGCEPVKYNFTAEFTDFLKEKFLKLLQSHAQISLNIINELPGFEQLEKNDINLIIKDIFFILLGLRDFRLVFNNECFVMLDENIQMNRQVHEKLIGLNLTNILYKYLEKMKNFGLTHAEIALLIPLFCSSNSYNQKVQSVTKQLNEYYNRALYYEFSLNKRNELFILKLSQFLSHLPKINKMCHDVYFEF</sequence>
<keyword evidence="13" id="KW-1185">Reference proteome</keyword>
<accession>A0A814N5L6</accession>
<dbReference type="CDD" id="cd06916">
    <property type="entry name" value="NR_DBD_like"/>
    <property type="match status" value="1"/>
</dbReference>
<comment type="caution">
    <text evidence="12">The sequence shown here is derived from an EMBL/GenBank/DDBJ whole genome shotgun (WGS) entry which is preliminary data.</text>
</comment>
<dbReference type="InterPro" id="IPR001628">
    <property type="entry name" value="Znf_hrmn_rcpt"/>
</dbReference>
<dbReference type="PRINTS" id="PR00047">
    <property type="entry name" value="STROIDFINGER"/>
</dbReference>
<evidence type="ECO:0000256" key="6">
    <source>
        <dbReference type="ARBA" id="ARBA00023125"/>
    </source>
</evidence>
<dbReference type="InterPro" id="IPR013088">
    <property type="entry name" value="Znf_NHR/GATA"/>
</dbReference>
<dbReference type="Gene3D" id="1.10.565.10">
    <property type="entry name" value="Retinoid X Receptor"/>
    <property type="match status" value="1"/>
</dbReference>
<evidence type="ECO:0000259" key="10">
    <source>
        <dbReference type="PROSITE" id="PS51030"/>
    </source>
</evidence>